<evidence type="ECO:0000313" key="3">
    <source>
        <dbReference type="EMBL" id="TDR34636.1"/>
    </source>
</evidence>
<dbReference type="SUPFAM" id="SSF159894">
    <property type="entry name" value="YgaC/TfoX-N like"/>
    <property type="match status" value="1"/>
</dbReference>
<evidence type="ECO:0000313" key="4">
    <source>
        <dbReference type="Proteomes" id="UP000019849"/>
    </source>
</evidence>
<proteinExistence type="predicted"/>
<dbReference type="InterPro" id="IPR007076">
    <property type="entry name" value="TfoX_N"/>
</dbReference>
<organism evidence="2 4">
    <name type="scientific">Aquamicrobium defluvii</name>
    <dbReference type="NCBI Taxonomy" id="69279"/>
    <lineage>
        <taxon>Bacteria</taxon>
        <taxon>Pseudomonadati</taxon>
        <taxon>Pseudomonadota</taxon>
        <taxon>Alphaproteobacteria</taxon>
        <taxon>Hyphomicrobiales</taxon>
        <taxon>Phyllobacteriaceae</taxon>
        <taxon>Aquamicrobium</taxon>
    </lineage>
</organism>
<dbReference type="PANTHER" id="PTHR36121">
    <property type="entry name" value="PROTEIN SXY"/>
    <property type="match status" value="1"/>
</dbReference>
<gene>
    <name evidence="2" type="ORF">BG36_24110</name>
    <name evidence="3" type="ORF">DES43_11365</name>
</gene>
<protein>
    <submittedName>
        <fullName evidence="2">Competence protein TfoX</fullName>
    </submittedName>
    <submittedName>
        <fullName evidence="3">DNA transformation protein</fullName>
    </submittedName>
</protein>
<dbReference type="STRING" id="69279.BG36_24110"/>
<dbReference type="OrthoDB" id="1524907at2"/>
<dbReference type="Pfam" id="PF04993">
    <property type="entry name" value="TfoX_N"/>
    <property type="match status" value="1"/>
</dbReference>
<dbReference type="EMBL" id="SNZF01000013">
    <property type="protein sequence ID" value="TDR34636.1"/>
    <property type="molecule type" value="Genomic_DNA"/>
</dbReference>
<keyword evidence="5" id="KW-1185">Reference proteome</keyword>
<comment type="caution">
    <text evidence="2">The sequence shown here is derived from an EMBL/GenBank/DDBJ whole genome shotgun (WGS) entry which is preliminary data.</text>
</comment>
<dbReference type="AlphaFoldDB" id="A0A011VKX3"/>
<dbReference type="PATRIC" id="fig|69279.3.peg.1750"/>
<evidence type="ECO:0000259" key="1">
    <source>
        <dbReference type="Pfam" id="PF04993"/>
    </source>
</evidence>
<dbReference type="InterPro" id="IPR047525">
    <property type="entry name" value="TfoX-like"/>
</dbReference>
<dbReference type="Proteomes" id="UP000019849">
    <property type="component" value="Unassembled WGS sequence"/>
</dbReference>
<accession>A0A011VKX3</accession>
<reference evidence="2 4" key="1">
    <citation type="submission" date="2014-02" db="EMBL/GenBank/DDBJ databases">
        <title>Aquamicrobium defluvii Genome sequencing.</title>
        <authorList>
            <person name="Wang X."/>
        </authorList>
    </citation>
    <scope>NUCLEOTIDE SEQUENCE [LARGE SCALE GENOMIC DNA]</scope>
    <source>
        <strain evidence="2 4">W13Z1</strain>
    </source>
</reference>
<dbReference type="Proteomes" id="UP000294958">
    <property type="component" value="Unassembled WGS sequence"/>
</dbReference>
<feature type="domain" description="TfoX N-terminal" evidence="1">
    <location>
        <begin position="8"/>
        <end position="99"/>
    </location>
</feature>
<sequence length="111" mass="12201">MDDERIGELFEGLGAVTIRRLFGGKGIYHHGVIIAIVLRGELMLKADAESAPDFAAAGSRQWTYSGKGREVAMPYWSVPEAAFDDPDDMTMWARQAYEAGLRAARERGPAL</sequence>
<dbReference type="PANTHER" id="PTHR36121:SF1">
    <property type="entry name" value="PROTEIN SXY"/>
    <property type="match status" value="1"/>
</dbReference>
<dbReference type="RefSeq" id="WP_035025553.1">
    <property type="nucleotide sequence ID" value="NZ_KK073883.1"/>
</dbReference>
<dbReference type="Gene3D" id="3.30.1460.30">
    <property type="entry name" value="YgaC/TfoX-N like chaperone"/>
    <property type="match status" value="1"/>
</dbReference>
<reference evidence="3 5" key="2">
    <citation type="submission" date="2019-03" db="EMBL/GenBank/DDBJ databases">
        <title>Genomic Encyclopedia of Type Strains, Phase IV (KMG-IV): sequencing the most valuable type-strain genomes for metagenomic binning, comparative biology and taxonomic classification.</title>
        <authorList>
            <person name="Goeker M."/>
        </authorList>
    </citation>
    <scope>NUCLEOTIDE SEQUENCE [LARGE SCALE GENOMIC DNA]</scope>
    <source>
        <strain evidence="3 5">DSM 11603</strain>
    </source>
</reference>
<dbReference type="HOGENOM" id="CLU_125849_3_0_5"/>
<evidence type="ECO:0000313" key="2">
    <source>
        <dbReference type="EMBL" id="EXL09075.1"/>
    </source>
</evidence>
<evidence type="ECO:0000313" key="5">
    <source>
        <dbReference type="Proteomes" id="UP000294958"/>
    </source>
</evidence>
<dbReference type="EMBL" id="JENY01000009">
    <property type="protein sequence ID" value="EXL09075.1"/>
    <property type="molecule type" value="Genomic_DNA"/>
</dbReference>
<dbReference type="eggNOG" id="COG3070">
    <property type="taxonomic scope" value="Bacteria"/>
</dbReference>
<name>A0A011VKX3_9HYPH</name>